<reference evidence="6" key="1">
    <citation type="journal article" date="2019" name="Int. J. Syst. Evol. Microbiol.">
        <title>The Global Catalogue of Microorganisms (GCM) 10K type strain sequencing project: providing services to taxonomists for standard genome sequencing and annotation.</title>
        <authorList>
            <consortium name="The Broad Institute Genomics Platform"/>
            <consortium name="The Broad Institute Genome Sequencing Center for Infectious Disease"/>
            <person name="Wu L."/>
            <person name="Ma J."/>
        </authorList>
    </citation>
    <scope>NUCLEOTIDE SEQUENCE [LARGE SCALE GENOMIC DNA]</scope>
    <source>
        <strain evidence="6">CGMCC 4.7330</strain>
    </source>
</reference>
<organism evidence="5 6">
    <name type="scientific">Nocardia jiangsuensis</name>
    <dbReference type="NCBI Taxonomy" id="1691563"/>
    <lineage>
        <taxon>Bacteria</taxon>
        <taxon>Bacillati</taxon>
        <taxon>Actinomycetota</taxon>
        <taxon>Actinomycetes</taxon>
        <taxon>Mycobacteriales</taxon>
        <taxon>Nocardiaceae</taxon>
        <taxon>Nocardia</taxon>
    </lineage>
</organism>
<dbReference type="InterPro" id="IPR025734">
    <property type="entry name" value="EspG"/>
</dbReference>
<protein>
    <submittedName>
        <fullName evidence="5">ESX secretion-associated protein EspG</fullName>
    </submittedName>
</protein>
<name>A0ABV8DWP2_9NOCA</name>
<proteinExistence type="inferred from homology"/>
<evidence type="ECO:0000256" key="3">
    <source>
        <dbReference type="ARBA" id="ARBA00022490"/>
    </source>
</evidence>
<evidence type="ECO:0000313" key="6">
    <source>
        <dbReference type="Proteomes" id="UP001595696"/>
    </source>
</evidence>
<comment type="similarity">
    <text evidence="2">Belongs to the EspG family.</text>
</comment>
<dbReference type="Pfam" id="PF14011">
    <property type="entry name" value="ESX-1_EspG"/>
    <property type="match status" value="1"/>
</dbReference>
<evidence type="ECO:0000256" key="2">
    <source>
        <dbReference type="ARBA" id="ARBA00006411"/>
    </source>
</evidence>
<evidence type="ECO:0000256" key="4">
    <source>
        <dbReference type="ARBA" id="ARBA00023186"/>
    </source>
</evidence>
<comment type="subcellular location">
    <subcellularLocation>
        <location evidence="1">Cytoplasm</location>
    </subcellularLocation>
</comment>
<evidence type="ECO:0000256" key="1">
    <source>
        <dbReference type="ARBA" id="ARBA00004496"/>
    </source>
</evidence>
<accession>A0ABV8DWP2</accession>
<sequence length="260" mass="28653">MSTVREFDAIEFFTLWDDARLGMLPAPFYYSTDIESQAAFEVETGLARQRLARFTEPPLGELVEALARPDISLVLSARDSDDPMRVSGLIRVLGVRRGSAGYVIEQHPGRTFFHSGGFTVTRCDAVRLAAAAAEVLPEEPAGERPETPLPESGEVDYEFGRSAVYDSFDDTPEERARRFLAAPTTRTGTIEIVQGRSVFGPRGMTRHRLEWRDVTGDGRYVVDDRTPPVAVGADTGQLTALINTRVAAVVRAIKDEPVPR</sequence>
<dbReference type="EMBL" id="JBHSAX010000017">
    <property type="protein sequence ID" value="MFC3964560.1"/>
    <property type="molecule type" value="Genomic_DNA"/>
</dbReference>
<keyword evidence="3" id="KW-0963">Cytoplasm</keyword>
<keyword evidence="6" id="KW-1185">Reference proteome</keyword>
<keyword evidence="4" id="KW-0143">Chaperone</keyword>
<dbReference type="RefSeq" id="WP_378614313.1">
    <property type="nucleotide sequence ID" value="NZ_JBHSAX010000017.1"/>
</dbReference>
<evidence type="ECO:0000313" key="5">
    <source>
        <dbReference type="EMBL" id="MFC3964560.1"/>
    </source>
</evidence>
<gene>
    <name evidence="5" type="ORF">ACFO0B_21465</name>
</gene>
<comment type="caution">
    <text evidence="5">The sequence shown here is derived from an EMBL/GenBank/DDBJ whole genome shotgun (WGS) entry which is preliminary data.</text>
</comment>
<dbReference type="Proteomes" id="UP001595696">
    <property type="component" value="Unassembled WGS sequence"/>
</dbReference>